<comment type="caution">
    <text evidence="2">Lacks conserved residue(s) required for the propagation of feature annotation.</text>
</comment>
<protein>
    <submittedName>
        <fullName evidence="6">Uncharacterized protein LOC111099874</fullName>
    </submittedName>
</protein>
<evidence type="ECO:0000256" key="2">
    <source>
        <dbReference type="PROSITE-ProRule" id="PRU00302"/>
    </source>
</evidence>
<proteinExistence type="predicted"/>
<dbReference type="Gene3D" id="2.10.70.10">
    <property type="entry name" value="Complement Module, domain 1"/>
    <property type="match status" value="1"/>
</dbReference>
<keyword evidence="3" id="KW-0812">Transmembrane</keyword>
<gene>
    <name evidence="6" type="primary">LOC111099874</name>
</gene>
<evidence type="ECO:0000256" key="3">
    <source>
        <dbReference type="SAM" id="Phobius"/>
    </source>
</evidence>
<keyword evidence="3" id="KW-0472">Membrane</keyword>
<evidence type="ECO:0000256" key="1">
    <source>
        <dbReference type="ARBA" id="ARBA00023157"/>
    </source>
</evidence>
<dbReference type="Proteomes" id="UP000694844">
    <property type="component" value="Chromosome 6"/>
</dbReference>
<feature type="transmembrane region" description="Helical" evidence="3">
    <location>
        <begin position="134"/>
        <end position="160"/>
    </location>
</feature>
<dbReference type="GeneID" id="111099874"/>
<accession>A0A8B8A6H1</accession>
<feature type="domain" description="Sushi" evidence="4">
    <location>
        <begin position="17"/>
        <end position="74"/>
    </location>
</feature>
<dbReference type="SMART" id="SM00032">
    <property type="entry name" value="CCP"/>
    <property type="match status" value="1"/>
</dbReference>
<reference evidence="6" key="1">
    <citation type="submission" date="2025-08" db="UniProtKB">
        <authorList>
            <consortium name="RefSeq"/>
        </authorList>
    </citation>
    <scope>IDENTIFICATION</scope>
    <source>
        <tissue evidence="6">Whole sample</tissue>
    </source>
</reference>
<dbReference type="InterPro" id="IPR000436">
    <property type="entry name" value="Sushi_SCR_CCP_dom"/>
</dbReference>
<dbReference type="RefSeq" id="XP_022287066.1">
    <property type="nucleotide sequence ID" value="XM_022431358.1"/>
</dbReference>
<dbReference type="CDD" id="cd00033">
    <property type="entry name" value="CCP"/>
    <property type="match status" value="1"/>
</dbReference>
<keyword evidence="2" id="KW-0768">Sushi</keyword>
<keyword evidence="5" id="KW-1185">Reference proteome</keyword>
<keyword evidence="3" id="KW-1133">Transmembrane helix</keyword>
<name>A0A8B8A6H1_CRAVI</name>
<organism evidence="5 6">
    <name type="scientific">Crassostrea virginica</name>
    <name type="common">Eastern oyster</name>
    <dbReference type="NCBI Taxonomy" id="6565"/>
    <lineage>
        <taxon>Eukaryota</taxon>
        <taxon>Metazoa</taxon>
        <taxon>Spiralia</taxon>
        <taxon>Lophotrochozoa</taxon>
        <taxon>Mollusca</taxon>
        <taxon>Bivalvia</taxon>
        <taxon>Autobranchia</taxon>
        <taxon>Pteriomorphia</taxon>
        <taxon>Ostreida</taxon>
        <taxon>Ostreoidea</taxon>
        <taxon>Ostreidae</taxon>
        <taxon>Crassostrea</taxon>
    </lineage>
</organism>
<dbReference type="SUPFAM" id="SSF57535">
    <property type="entry name" value="Complement control module/SCR domain"/>
    <property type="match status" value="1"/>
</dbReference>
<feature type="disulfide bond" evidence="2">
    <location>
        <begin position="45"/>
        <end position="72"/>
    </location>
</feature>
<evidence type="ECO:0000259" key="4">
    <source>
        <dbReference type="PROSITE" id="PS50923"/>
    </source>
</evidence>
<dbReference type="OrthoDB" id="6117573at2759"/>
<evidence type="ECO:0000313" key="6">
    <source>
        <dbReference type="RefSeq" id="XP_022287066.1"/>
    </source>
</evidence>
<dbReference type="InterPro" id="IPR035976">
    <property type="entry name" value="Sushi/SCR/CCP_sf"/>
</dbReference>
<sequence length="172" mass="18811">MVNSVQISIKVIIAGFKECPEPVDIPNALKMNNGLINGSRTLYACVPGYLSNGGNVLTMCNGTDWSPTNLSCSYTVFTTQPPACIDTFNVSHISKNFSLEELQEIILRLKVNKSNTSGYRRSLTCAYDPRPSSFAIGTLGISLICGMIAVLFIADCATVMKTCKQMKRKNRQ</sequence>
<evidence type="ECO:0000313" key="5">
    <source>
        <dbReference type="Proteomes" id="UP000694844"/>
    </source>
</evidence>
<dbReference type="KEGG" id="cvn:111099874"/>
<keyword evidence="1 2" id="KW-1015">Disulfide bond</keyword>
<dbReference type="AlphaFoldDB" id="A0A8B8A6H1"/>
<dbReference type="PROSITE" id="PS50923">
    <property type="entry name" value="SUSHI"/>
    <property type="match status" value="1"/>
</dbReference>